<evidence type="ECO:0000259" key="11">
    <source>
        <dbReference type="PROSITE" id="PS51523"/>
    </source>
</evidence>
<evidence type="ECO:0000256" key="6">
    <source>
        <dbReference type="ARBA" id="ARBA00023125"/>
    </source>
</evidence>
<dbReference type="PROSITE" id="PS51523">
    <property type="entry name" value="ZF_HD_DIMER"/>
    <property type="match status" value="1"/>
</dbReference>
<feature type="region of interest" description="Disordered" evidence="10">
    <location>
        <begin position="1"/>
        <end position="30"/>
    </location>
</feature>
<dbReference type="Pfam" id="PF04770">
    <property type="entry name" value="ZF-HD_dimer"/>
    <property type="match status" value="1"/>
</dbReference>
<evidence type="ECO:0000256" key="9">
    <source>
        <dbReference type="ARBA" id="ARBA00023242"/>
    </source>
</evidence>
<comment type="caution">
    <text evidence="12">The sequence shown here is derived from an EMBL/GenBank/DDBJ whole genome shotgun (WGS) entry which is preliminary data.</text>
</comment>
<dbReference type="NCBIfam" id="TIGR01566">
    <property type="entry name" value="ZF_HD_prot_N"/>
    <property type="match status" value="1"/>
</dbReference>
<feature type="compositionally biased region" description="Pro residues" evidence="10">
    <location>
        <begin position="231"/>
        <end position="256"/>
    </location>
</feature>
<dbReference type="GO" id="GO:0006355">
    <property type="term" value="P:regulation of DNA-templated transcription"/>
    <property type="evidence" value="ECO:0000318"/>
    <property type="project" value="GO_Central"/>
</dbReference>
<keyword evidence="3" id="KW-0863">Zinc-finger</keyword>
<dbReference type="GO" id="GO:0000976">
    <property type="term" value="F:transcription cis-regulatory region binding"/>
    <property type="evidence" value="ECO:0000318"/>
    <property type="project" value="GO_Central"/>
</dbReference>
<dbReference type="SMR" id="A0A2C9WHS2"/>
<feature type="compositionally biased region" description="Basic and acidic residues" evidence="10">
    <location>
        <begin position="131"/>
        <end position="146"/>
    </location>
</feature>
<keyword evidence="13" id="KW-1185">Reference proteome</keyword>
<evidence type="ECO:0000256" key="3">
    <source>
        <dbReference type="ARBA" id="ARBA00022771"/>
    </source>
</evidence>
<accession>A0A2C9WHS2</accession>
<dbReference type="GO" id="GO:0005634">
    <property type="term" value="C:nucleus"/>
    <property type="evidence" value="ECO:0000318"/>
    <property type="project" value="GO_Central"/>
</dbReference>
<evidence type="ECO:0000256" key="4">
    <source>
        <dbReference type="ARBA" id="ARBA00022833"/>
    </source>
</evidence>
<dbReference type="NCBIfam" id="TIGR01565">
    <property type="entry name" value="homeo_ZF_HD"/>
    <property type="match status" value="1"/>
</dbReference>
<dbReference type="AlphaFoldDB" id="A0A2C9WHS2"/>
<feature type="domain" description="ZF-HD dimerization-type" evidence="11">
    <location>
        <begin position="43"/>
        <end position="92"/>
    </location>
</feature>
<sequence length="256" mass="28615">MDLSLVPYQHTSPSLPHHHDHDHPRSQHPIIIRPNPDNYLVKYKECMRNHAASIGRHANDGCGEFIPRGDDGTREFLTCAACGCHRNFHRREGGASSSLQHYDHHYQVFSYNAASGKKHLMSSYFDDGTDIDDHDRRSETPEREEVNVASGGRSGAAAAAGMKNKRFRTKFTQEQKERMLGFAEKIGWRINKNDDVALNNFCNEVGVKRSVLKVWMHNNKSAHRRKEAAPPVSPVAAPPPPPPPDQPPAPPQPAGV</sequence>
<keyword evidence="7" id="KW-0371">Homeobox</keyword>
<dbReference type="SUPFAM" id="SSF46689">
    <property type="entry name" value="Homeodomain-like"/>
    <property type="match status" value="1"/>
</dbReference>
<evidence type="ECO:0000313" key="13">
    <source>
        <dbReference type="Proteomes" id="UP000091857"/>
    </source>
</evidence>
<evidence type="ECO:0000256" key="10">
    <source>
        <dbReference type="SAM" id="MobiDB-lite"/>
    </source>
</evidence>
<dbReference type="Gene3D" id="1.10.10.60">
    <property type="entry name" value="Homeodomain-like"/>
    <property type="match status" value="1"/>
</dbReference>
<dbReference type="Gramene" id="Manes.02G195000.1.v8.1">
    <property type="protein sequence ID" value="Manes.02G195000.1.v8.1.CDS.1"/>
    <property type="gene ID" value="Manes.02G195000.v8.1"/>
</dbReference>
<dbReference type="OMA" id="GWRINKN"/>
<keyword evidence="2" id="KW-0479">Metal-binding</keyword>
<feature type="compositionally biased region" description="Low complexity" evidence="10">
    <location>
        <begin position="149"/>
        <end position="161"/>
    </location>
</feature>
<keyword evidence="6" id="KW-0238">DNA-binding</keyword>
<dbReference type="InterPro" id="IPR006456">
    <property type="entry name" value="ZF_HD_homeobox_Cys/His_dimer"/>
</dbReference>
<feature type="region of interest" description="Disordered" evidence="10">
    <location>
        <begin position="128"/>
        <end position="161"/>
    </location>
</feature>
<keyword evidence="5" id="KW-0805">Transcription regulation</keyword>
<feature type="region of interest" description="Disordered" evidence="10">
    <location>
        <begin position="220"/>
        <end position="256"/>
    </location>
</feature>
<protein>
    <recommendedName>
        <fullName evidence="11">ZF-HD dimerization-type domain-containing protein</fullName>
    </recommendedName>
</protein>
<evidence type="ECO:0000313" key="12">
    <source>
        <dbReference type="EMBL" id="OAY58638.1"/>
    </source>
</evidence>
<evidence type="ECO:0000256" key="8">
    <source>
        <dbReference type="ARBA" id="ARBA00023163"/>
    </source>
</evidence>
<dbReference type="Proteomes" id="UP000091857">
    <property type="component" value="Chromosome 2"/>
</dbReference>
<dbReference type="OrthoDB" id="1910053at2759"/>
<comment type="subcellular location">
    <subcellularLocation>
        <location evidence="1">Nucleus</location>
    </subcellularLocation>
</comment>
<dbReference type="PANTHER" id="PTHR31948:SF128">
    <property type="entry name" value="ZINC-FINGER HOMEODOMAIN PROTEIN 8"/>
    <property type="match status" value="1"/>
</dbReference>
<reference evidence="13" key="1">
    <citation type="journal article" date="2016" name="Nat. Biotechnol.">
        <title>Sequencing wild and cultivated cassava and related species reveals extensive interspecific hybridization and genetic diversity.</title>
        <authorList>
            <person name="Bredeson J.V."/>
            <person name="Lyons J.B."/>
            <person name="Prochnik S.E."/>
            <person name="Wu G.A."/>
            <person name="Ha C.M."/>
            <person name="Edsinger-Gonzales E."/>
            <person name="Grimwood J."/>
            <person name="Schmutz J."/>
            <person name="Rabbi I.Y."/>
            <person name="Egesi C."/>
            <person name="Nauluvula P."/>
            <person name="Lebot V."/>
            <person name="Ndunguru J."/>
            <person name="Mkamilo G."/>
            <person name="Bart R.S."/>
            <person name="Setter T.L."/>
            <person name="Gleadow R.M."/>
            <person name="Kulakow P."/>
            <person name="Ferguson M.E."/>
            <person name="Rounsley S."/>
            <person name="Rokhsar D.S."/>
        </authorList>
    </citation>
    <scope>NUCLEOTIDE SEQUENCE [LARGE SCALE GENOMIC DNA]</scope>
    <source>
        <strain evidence="13">cv. AM560-2</strain>
    </source>
</reference>
<evidence type="ECO:0000256" key="2">
    <source>
        <dbReference type="ARBA" id="ARBA00022723"/>
    </source>
</evidence>
<evidence type="ECO:0000256" key="1">
    <source>
        <dbReference type="ARBA" id="ARBA00004123"/>
    </source>
</evidence>
<organism evidence="12 13">
    <name type="scientific">Manihot esculenta</name>
    <name type="common">Cassava</name>
    <name type="synonym">Jatropha manihot</name>
    <dbReference type="NCBI Taxonomy" id="3983"/>
    <lineage>
        <taxon>Eukaryota</taxon>
        <taxon>Viridiplantae</taxon>
        <taxon>Streptophyta</taxon>
        <taxon>Embryophyta</taxon>
        <taxon>Tracheophyta</taxon>
        <taxon>Spermatophyta</taxon>
        <taxon>Magnoliopsida</taxon>
        <taxon>eudicotyledons</taxon>
        <taxon>Gunneridae</taxon>
        <taxon>Pentapetalae</taxon>
        <taxon>rosids</taxon>
        <taxon>fabids</taxon>
        <taxon>Malpighiales</taxon>
        <taxon>Euphorbiaceae</taxon>
        <taxon>Crotonoideae</taxon>
        <taxon>Manihoteae</taxon>
        <taxon>Manihot</taxon>
    </lineage>
</organism>
<dbReference type="PANTHER" id="PTHR31948">
    <property type="entry name" value="ZINC-FINGER HOMEODOMAIN PROTEIN 2"/>
    <property type="match status" value="1"/>
</dbReference>
<dbReference type="STRING" id="3983.A0A2C9WHS2"/>
<evidence type="ECO:0000256" key="7">
    <source>
        <dbReference type="ARBA" id="ARBA00023155"/>
    </source>
</evidence>
<dbReference type="EMBL" id="CM004388">
    <property type="protein sequence ID" value="OAY58638.1"/>
    <property type="molecule type" value="Genomic_DNA"/>
</dbReference>
<gene>
    <name evidence="12" type="ORF">MANES_02G195000v8</name>
</gene>
<evidence type="ECO:0000256" key="5">
    <source>
        <dbReference type="ARBA" id="ARBA00023015"/>
    </source>
</evidence>
<name>A0A2C9WHS2_MANES</name>
<dbReference type="GO" id="GO:0008270">
    <property type="term" value="F:zinc ion binding"/>
    <property type="evidence" value="ECO:0007669"/>
    <property type="project" value="UniProtKB-KW"/>
</dbReference>
<keyword evidence="8" id="KW-0804">Transcription</keyword>
<dbReference type="FunFam" id="1.10.10.60:FF:000257">
    <property type="entry name" value="Zinc-finger homeodomain protein 2"/>
    <property type="match status" value="1"/>
</dbReference>
<dbReference type="GO" id="GO:0003700">
    <property type="term" value="F:DNA-binding transcription factor activity"/>
    <property type="evidence" value="ECO:0000318"/>
    <property type="project" value="GO_Central"/>
</dbReference>
<dbReference type="InterPro" id="IPR009057">
    <property type="entry name" value="Homeodomain-like_sf"/>
</dbReference>
<proteinExistence type="predicted"/>
<keyword evidence="4" id="KW-0862">Zinc</keyword>
<dbReference type="InterPro" id="IPR006455">
    <property type="entry name" value="Homeodomain_ZF_HD"/>
</dbReference>
<keyword evidence="9" id="KW-0539">Nucleus</keyword>